<feature type="region of interest" description="Disordered" evidence="4">
    <location>
        <begin position="98"/>
        <end position="122"/>
    </location>
</feature>
<proteinExistence type="predicted"/>
<dbReference type="HOGENOM" id="CLU_007426_4_0_1"/>
<feature type="compositionally biased region" description="Basic and acidic residues" evidence="4">
    <location>
        <begin position="440"/>
        <end position="453"/>
    </location>
</feature>
<dbReference type="OrthoDB" id="4934715at2759"/>
<dbReference type="eggNOG" id="ENOG502SHVI">
    <property type="taxonomic scope" value="Eukaryota"/>
</dbReference>
<dbReference type="Proteomes" id="UP000008782">
    <property type="component" value="Unassembled WGS sequence"/>
</dbReference>
<evidence type="ECO:0000256" key="1">
    <source>
        <dbReference type="ARBA" id="ARBA00004123"/>
    </source>
</evidence>
<evidence type="ECO:0000313" key="7">
    <source>
        <dbReference type="Proteomes" id="UP000008782"/>
    </source>
</evidence>
<dbReference type="AlphaFoldDB" id="E3QBH2"/>
<evidence type="ECO:0000256" key="3">
    <source>
        <dbReference type="ARBA" id="ARBA00023242"/>
    </source>
</evidence>
<comment type="subcellular location">
    <subcellularLocation>
        <location evidence="1">Nucleus</location>
    </subcellularLocation>
</comment>
<dbReference type="GO" id="GO:0000981">
    <property type="term" value="F:DNA-binding transcription factor activity, RNA polymerase II-specific"/>
    <property type="evidence" value="ECO:0007669"/>
    <property type="project" value="InterPro"/>
</dbReference>
<feature type="region of interest" description="Disordered" evidence="4">
    <location>
        <begin position="440"/>
        <end position="470"/>
    </location>
</feature>
<dbReference type="PANTHER" id="PTHR31001:SF49">
    <property type="entry name" value="ZN(II)2CYS6 TRANSCRIPTION FACTOR (EUROFUNG)"/>
    <property type="match status" value="1"/>
</dbReference>
<feature type="compositionally biased region" description="Polar residues" evidence="4">
    <location>
        <begin position="174"/>
        <end position="184"/>
    </location>
</feature>
<evidence type="ECO:0000259" key="5">
    <source>
        <dbReference type="PROSITE" id="PS50048"/>
    </source>
</evidence>
<dbReference type="VEuPathDB" id="FungiDB:GLRG_03455"/>
<feature type="domain" description="Zn(2)-C6 fungal-type" evidence="5">
    <location>
        <begin position="35"/>
        <end position="66"/>
    </location>
</feature>
<dbReference type="RefSeq" id="XP_008092331.1">
    <property type="nucleotide sequence ID" value="XM_008094140.1"/>
</dbReference>
<dbReference type="InterPro" id="IPR050613">
    <property type="entry name" value="Sec_Metabolite_Reg"/>
</dbReference>
<dbReference type="SMART" id="SM00066">
    <property type="entry name" value="GAL4"/>
    <property type="match status" value="1"/>
</dbReference>
<dbReference type="SUPFAM" id="SSF57701">
    <property type="entry name" value="Zn2/Cys6 DNA-binding domain"/>
    <property type="match status" value="1"/>
</dbReference>
<gene>
    <name evidence="6" type="ORF">GLRG_03455</name>
</gene>
<feature type="compositionally biased region" description="Low complexity" evidence="4">
    <location>
        <begin position="161"/>
        <end position="173"/>
    </location>
</feature>
<dbReference type="PROSITE" id="PS00463">
    <property type="entry name" value="ZN2_CY6_FUNGAL_1"/>
    <property type="match status" value="1"/>
</dbReference>
<keyword evidence="7" id="KW-1185">Reference proteome</keyword>
<dbReference type="GO" id="GO:0006351">
    <property type="term" value="P:DNA-templated transcription"/>
    <property type="evidence" value="ECO:0007669"/>
    <property type="project" value="InterPro"/>
</dbReference>
<dbReference type="Pfam" id="PF04082">
    <property type="entry name" value="Fungal_trans"/>
    <property type="match status" value="1"/>
</dbReference>
<dbReference type="STRING" id="645133.E3QBH2"/>
<feature type="region of interest" description="Disordered" evidence="4">
    <location>
        <begin position="147"/>
        <end position="184"/>
    </location>
</feature>
<keyword evidence="3" id="KW-0539">Nucleus</keyword>
<dbReference type="InterPro" id="IPR036864">
    <property type="entry name" value="Zn2-C6_fun-type_DNA-bd_sf"/>
</dbReference>
<evidence type="ECO:0000256" key="2">
    <source>
        <dbReference type="ARBA" id="ARBA00022723"/>
    </source>
</evidence>
<evidence type="ECO:0000313" key="6">
    <source>
        <dbReference type="EMBL" id="EFQ28311.1"/>
    </source>
</evidence>
<sequence length="785" mass="86661">MSSSSDITHFTSVFRAQSLSDQQRRVAKRNRQPVSCLACRTRKLRCDRALPCGACAKRGDGDACQFGTAVPLNGGNRNGAGGHAGMGAVDRENGVAVAPSTPGYRPGESGNRGGGASRQQQQQLLLRRPEVQLRLQKLEDMVRDLVRNSASASQARDRIGPAPTKPTTVPTPTDSEPGNRGNSPVLTPPEGGYDYYGATHWTALLHHIREIQTALEPDPTALPEPPEGGACSMSPDVLFGAVVTVSMPEVLYSLPPRQDLDKLLAVYFNARSTAVPFIHVGRFQREYEAFWEKPEAAGFLWISIIFSIISIAVIIVRGKGTVETLGLTRDLKEPSAYAGRAVQCLVKGNYLVAKKYSVEATILVAYTRVIGSKDMDPILSNLFGVATRLAQRRGYHLDPKHLSTPISPFEAEMRRRAWFYCESFDLLLSFQLGMPAIVHESDSDTRGPENHPDEDFDEDTVTMPPPRPPTEPTPILYYCLKSKLCRILRKVIRHALSPTQPVYAETCVLNDALHAWYAELPAAMRVRPIRATGFTEQNYTVMQRLMLELTYRKALCVLHRTYLSRDKADPRFALSREICRAAALTILNLHAEFDRESSPGGRLFEDRYMLSSLMLHNFMIAAMVVCLDLNENTDMSDEDYERKMNALKTASEIWSNRASCSRDARHASTVLRAMVQRLTSRRRRISQRQGEGLTTVAASGVDVCGDGNEIPASSFFEAPTTDSGFGDVGGGGNGQPQGVGMDQAFDFDFMTLDNALNDPYNLDWGLLDQYLTLDGNGQLAMDVSL</sequence>
<evidence type="ECO:0000256" key="4">
    <source>
        <dbReference type="SAM" id="MobiDB-lite"/>
    </source>
</evidence>
<dbReference type="GO" id="GO:0008270">
    <property type="term" value="F:zinc ion binding"/>
    <property type="evidence" value="ECO:0007669"/>
    <property type="project" value="InterPro"/>
</dbReference>
<dbReference type="CDD" id="cd00067">
    <property type="entry name" value="GAL4"/>
    <property type="match status" value="1"/>
</dbReference>
<name>E3QBH2_COLGM</name>
<keyword evidence="2" id="KW-0479">Metal-binding</keyword>
<dbReference type="InterPro" id="IPR001138">
    <property type="entry name" value="Zn2Cys6_DnaBD"/>
</dbReference>
<dbReference type="InterPro" id="IPR007219">
    <property type="entry name" value="XnlR_reg_dom"/>
</dbReference>
<protein>
    <recommendedName>
        <fullName evidence="5">Zn(2)-C6 fungal-type domain-containing protein</fullName>
    </recommendedName>
</protein>
<accession>E3QBH2</accession>
<reference evidence="7" key="1">
    <citation type="journal article" date="2012" name="Nat. Genet.">
        <title>Lifestyle transitions in plant pathogenic Colletotrichum fungi deciphered by genome and transcriptome analyses.</title>
        <authorList>
            <person name="O'Connell R.J."/>
            <person name="Thon M.R."/>
            <person name="Hacquard S."/>
            <person name="Amyotte S.G."/>
            <person name="Kleemann J."/>
            <person name="Torres M.F."/>
            <person name="Damm U."/>
            <person name="Buiate E.A."/>
            <person name="Epstein L."/>
            <person name="Alkan N."/>
            <person name="Altmueller J."/>
            <person name="Alvarado-Balderrama L."/>
            <person name="Bauser C.A."/>
            <person name="Becker C."/>
            <person name="Birren B.W."/>
            <person name="Chen Z."/>
            <person name="Choi J."/>
            <person name="Crouch J.A."/>
            <person name="Duvick J.P."/>
            <person name="Farman M.A."/>
            <person name="Gan P."/>
            <person name="Heiman D."/>
            <person name="Henrissat B."/>
            <person name="Howard R.J."/>
            <person name="Kabbage M."/>
            <person name="Koch C."/>
            <person name="Kracher B."/>
            <person name="Kubo Y."/>
            <person name="Law A.D."/>
            <person name="Lebrun M.-H."/>
            <person name="Lee Y.-H."/>
            <person name="Miyara I."/>
            <person name="Moore N."/>
            <person name="Neumann U."/>
            <person name="Nordstroem K."/>
            <person name="Panaccione D.G."/>
            <person name="Panstruga R."/>
            <person name="Place M."/>
            <person name="Proctor R.H."/>
            <person name="Prusky D."/>
            <person name="Rech G."/>
            <person name="Reinhardt R."/>
            <person name="Rollins J.A."/>
            <person name="Rounsley S."/>
            <person name="Schardl C.L."/>
            <person name="Schwartz D.C."/>
            <person name="Shenoy N."/>
            <person name="Shirasu K."/>
            <person name="Sikhakolli U.R."/>
            <person name="Stueber K."/>
            <person name="Sukno S.A."/>
            <person name="Sweigard J.A."/>
            <person name="Takano Y."/>
            <person name="Takahara H."/>
            <person name="Trail F."/>
            <person name="van der Does H.C."/>
            <person name="Voll L.M."/>
            <person name="Will I."/>
            <person name="Young S."/>
            <person name="Zeng Q."/>
            <person name="Zhang J."/>
            <person name="Zhou S."/>
            <person name="Dickman M.B."/>
            <person name="Schulze-Lefert P."/>
            <person name="Ver Loren van Themaat E."/>
            <person name="Ma L.-J."/>
            <person name="Vaillancourt L.J."/>
        </authorList>
    </citation>
    <scope>NUCLEOTIDE SEQUENCE [LARGE SCALE GENOMIC DNA]</scope>
    <source>
        <strain evidence="7">M1.001 / M2 / FGSC 10212</strain>
    </source>
</reference>
<dbReference type="Pfam" id="PF00172">
    <property type="entry name" value="Zn_clus"/>
    <property type="match status" value="1"/>
</dbReference>
<organism evidence="7">
    <name type="scientific">Colletotrichum graminicola (strain M1.001 / M2 / FGSC 10212)</name>
    <name type="common">Maize anthracnose fungus</name>
    <name type="synonym">Glomerella graminicola</name>
    <dbReference type="NCBI Taxonomy" id="645133"/>
    <lineage>
        <taxon>Eukaryota</taxon>
        <taxon>Fungi</taxon>
        <taxon>Dikarya</taxon>
        <taxon>Ascomycota</taxon>
        <taxon>Pezizomycotina</taxon>
        <taxon>Sordariomycetes</taxon>
        <taxon>Hypocreomycetidae</taxon>
        <taxon>Glomerellales</taxon>
        <taxon>Glomerellaceae</taxon>
        <taxon>Colletotrichum</taxon>
        <taxon>Colletotrichum graminicola species complex</taxon>
    </lineage>
</organism>
<dbReference type="PANTHER" id="PTHR31001">
    <property type="entry name" value="UNCHARACTERIZED TRANSCRIPTIONAL REGULATORY PROTEIN"/>
    <property type="match status" value="1"/>
</dbReference>
<dbReference type="PROSITE" id="PS50048">
    <property type="entry name" value="ZN2_CY6_FUNGAL_2"/>
    <property type="match status" value="1"/>
</dbReference>
<dbReference type="EMBL" id="GG697340">
    <property type="protein sequence ID" value="EFQ28311.1"/>
    <property type="molecule type" value="Genomic_DNA"/>
</dbReference>
<dbReference type="GeneID" id="24408820"/>
<dbReference type="GO" id="GO:0003677">
    <property type="term" value="F:DNA binding"/>
    <property type="evidence" value="ECO:0007669"/>
    <property type="project" value="InterPro"/>
</dbReference>
<dbReference type="Gene3D" id="4.10.240.10">
    <property type="entry name" value="Zn(2)-C6 fungal-type DNA-binding domain"/>
    <property type="match status" value="1"/>
</dbReference>
<dbReference type="SMART" id="SM00906">
    <property type="entry name" value="Fungal_trans"/>
    <property type="match status" value="1"/>
</dbReference>
<dbReference type="GO" id="GO:0005634">
    <property type="term" value="C:nucleus"/>
    <property type="evidence" value="ECO:0007669"/>
    <property type="project" value="UniProtKB-SubCell"/>
</dbReference>
<dbReference type="CDD" id="cd12148">
    <property type="entry name" value="fungal_TF_MHR"/>
    <property type="match status" value="1"/>
</dbReference>